<dbReference type="SUPFAM" id="SSF103473">
    <property type="entry name" value="MFS general substrate transporter"/>
    <property type="match status" value="1"/>
</dbReference>
<protein>
    <submittedName>
        <fullName evidence="7">MFS transporter</fullName>
    </submittedName>
</protein>
<dbReference type="PANTHER" id="PTHR23513">
    <property type="entry name" value="INTEGRAL MEMBRANE EFFLUX PROTEIN-RELATED"/>
    <property type="match status" value="1"/>
</dbReference>
<evidence type="ECO:0000313" key="8">
    <source>
        <dbReference type="Proteomes" id="UP001595699"/>
    </source>
</evidence>
<evidence type="ECO:0000256" key="4">
    <source>
        <dbReference type="ARBA" id="ARBA00022989"/>
    </source>
</evidence>
<keyword evidence="8" id="KW-1185">Reference proteome</keyword>
<proteinExistence type="predicted"/>
<keyword evidence="2" id="KW-1003">Cell membrane</keyword>
<dbReference type="RefSeq" id="WP_205121867.1">
    <property type="nucleotide sequence ID" value="NZ_JAFBCM010000001.1"/>
</dbReference>
<feature type="transmembrane region" description="Helical" evidence="6">
    <location>
        <begin position="208"/>
        <end position="229"/>
    </location>
</feature>
<evidence type="ECO:0000256" key="1">
    <source>
        <dbReference type="ARBA" id="ARBA00004651"/>
    </source>
</evidence>
<feature type="transmembrane region" description="Helical" evidence="6">
    <location>
        <begin position="278"/>
        <end position="298"/>
    </location>
</feature>
<dbReference type="EMBL" id="JBHRZH010000002">
    <property type="protein sequence ID" value="MFC3759664.1"/>
    <property type="molecule type" value="Genomic_DNA"/>
</dbReference>
<keyword evidence="5 6" id="KW-0472">Membrane</keyword>
<organism evidence="7 8">
    <name type="scientific">Tenggerimyces flavus</name>
    <dbReference type="NCBI Taxonomy" id="1708749"/>
    <lineage>
        <taxon>Bacteria</taxon>
        <taxon>Bacillati</taxon>
        <taxon>Actinomycetota</taxon>
        <taxon>Actinomycetes</taxon>
        <taxon>Propionibacteriales</taxon>
        <taxon>Nocardioidaceae</taxon>
        <taxon>Tenggerimyces</taxon>
    </lineage>
</organism>
<dbReference type="Pfam" id="PF07690">
    <property type="entry name" value="MFS_1"/>
    <property type="match status" value="1"/>
</dbReference>
<comment type="caution">
    <text evidence="7">The sequence shown here is derived from an EMBL/GenBank/DDBJ whole genome shotgun (WGS) entry which is preliminary data.</text>
</comment>
<evidence type="ECO:0000256" key="5">
    <source>
        <dbReference type="ARBA" id="ARBA00023136"/>
    </source>
</evidence>
<dbReference type="Gene3D" id="1.20.1250.20">
    <property type="entry name" value="MFS general substrate transporter like domains"/>
    <property type="match status" value="1"/>
</dbReference>
<feature type="transmembrane region" description="Helical" evidence="6">
    <location>
        <begin position="42"/>
        <end position="62"/>
    </location>
</feature>
<feature type="transmembrane region" description="Helical" evidence="6">
    <location>
        <begin position="107"/>
        <end position="128"/>
    </location>
</feature>
<keyword evidence="4 6" id="KW-1133">Transmembrane helix</keyword>
<dbReference type="PRINTS" id="PR01988">
    <property type="entry name" value="EXPORTERBACE"/>
</dbReference>
<dbReference type="InterPro" id="IPR022324">
    <property type="entry name" value="Bacilysin_exporter_BacE_put"/>
</dbReference>
<name>A0ABV7Y4G8_9ACTN</name>
<feature type="transmembrane region" description="Helical" evidence="6">
    <location>
        <begin position="83"/>
        <end position="101"/>
    </location>
</feature>
<feature type="transmembrane region" description="Helical" evidence="6">
    <location>
        <begin position="344"/>
        <end position="364"/>
    </location>
</feature>
<sequence length="395" mass="40543">MTGTSVLKLPSLRRLTTLLLLSATAEQFTLLALLWFVSHRGYPAAALGALVLCLQLPTVVMGPIAGRLLDRWSPARLMAWDNLLRAVLLATIAGLHALSLLSLPVLLGVAVLVGALAPVTFAGVRVAVPRLVGERDLAPANGLLSVGDQLPLLVGPAAAGALLTVLDGPTALLLPAAALIAAGLLARRLGELQVPPSDRRGSANGFQLIWRTPAVRALYLLSVVYFFAYGPLEPALPLFAQDVLAVGPAGYGALTSAIGAGAMVGLLFVRPLSRLRPGIVNACGAIAWGIVLFPVVFLHDLVPAIAVLFVAGMMWAPYVAIEATVIQRLVPIERHGEVFGARRALVVGASPAGAALGGALLGVLPSTTVIGASALATVVAGLACLGSPSLRAVRA</sequence>
<comment type="subcellular location">
    <subcellularLocation>
        <location evidence="1">Cell membrane</location>
        <topology evidence="1">Multi-pass membrane protein</topology>
    </subcellularLocation>
</comment>
<dbReference type="PANTHER" id="PTHR23513:SF6">
    <property type="entry name" value="MAJOR FACILITATOR SUPERFAMILY ASSOCIATED DOMAIN-CONTAINING PROTEIN"/>
    <property type="match status" value="1"/>
</dbReference>
<evidence type="ECO:0000256" key="2">
    <source>
        <dbReference type="ARBA" id="ARBA00022475"/>
    </source>
</evidence>
<dbReference type="InterPro" id="IPR036259">
    <property type="entry name" value="MFS_trans_sf"/>
</dbReference>
<gene>
    <name evidence="7" type="ORF">ACFOUW_02320</name>
</gene>
<reference evidence="8" key="1">
    <citation type="journal article" date="2019" name="Int. J. Syst. Evol. Microbiol.">
        <title>The Global Catalogue of Microorganisms (GCM) 10K type strain sequencing project: providing services to taxonomists for standard genome sequencing and annotation.</title>
        <authorList>
            <consortium name="The Broad Institute Genomics Platform"/>
            <consortium name="The Broad Institute Genome Sequencing Center for Infectious Disease"/>
            <person name="Wu L."/>
            <person name="Ma J."/>
        </authorList>
    </citation>
    <scope>NUCLEOTIDE SEQUENCE [LARGE SCALE GENOMIC DNA]</scope>
    <source>
        <strain evidence="8">CGMCC 4.7241</strain>
    </source>
</reference>
<dbReference type="CDD" id="cd06173">
    <property type="entry name" value="MFS_MefA_like"/>
    <property type="match status" value="1"/>
</dbReference>
<feature type="transmembrane region" description="Helical" evidence="6">
    <location>
        <begin position="249"/>
        <end position="269"/>
    </location>
</feature>
<evidence type="ECO:0000256" key="3">
    <source>
        <dbReference type="ARBA" id="ARBA00022692"/>
    </source>
</evidence>
<evidence type="ECO:0000313" key="7">
    <source>
        <dbReference type="EMBL" id="MFC3759664.1"/>
    </source>
</evidence>
<keyword evidence="3 6" id="KW-0812">Transmembrane</keyword>
<feature type="transmembrane region" description="Helical" evidence="6">
    <location>
        <begin position="169"/>
        <end position="187"/>
    </location>
</feature>
<feature type="transmembrane region" description="Helical" evidence="6">
    <location>
        <begin position="304"/>
        <end position="323"/>
    </location>
</feature>
<dbReference type="InterPro" id="IPR011701">
    <property type="entry name" value="MFS"/>
</dbReference>
<evidence type="ECO:0000256" key="6">
    <source>
        <dbReference type="SAM" id="Phobius"/>
    </source>
</evidence>
<feature type="transmembrane region" description="Helical" evidence="6">
    <location>
        <begin position="15"/>
        <end position="36"/>
    </location>
</feature>
<dbReference type="Proteomes" id="UP001595699">
    <property type="component" value="Unassembled WGS sequence"/>
</dbReference>
<accession>A0ABV7Y4G8</accession>
<feature type="transmembrane region" description="Helical" evidence="6">
    <location>
        <begin position="370"/>
        <end position="390"/>
    </location>
</feature>